<name>X1A0M7_9ZZZZ</name>
<gene>
    <name evidence="4" type="ORF">S01H4_18861</name>
</gene>
<evidence type="ECO:0000256" key="2">
    <source>
        <dbReference type="ARBA" id="ARBA00022840"/>
    </source>
</evidence>
<protein>
    <recommendedName>
        <fullName evidence="3">UvrB interaction domain-containing protein</fullName>
    </recommendedName>
</protein>
<comment type="caution">
    <text evidence="4">The sequence shown here is derived from an EMBL/GenBank/DDBJ whole genome shotgun (WGS) entry which is preliminary data.</text>
</comment>
<dbReference type="InterPro" id="IPR004807">
    <property type="entry name" value="UvrB"/>
</dbReference>
<dbReference type="EMBL" id="BART01008379">
    <property type="protein sequence ID" value="GAG53841.1"/>
    <property type="molecule type" value="Genomic_DNA"/>
</dbReference>
<dbReference type="PANTHER" id="PTHR24029:SF1">
    <property type="entry name" value="TRANSCRIPTION-REPAIR-COUPLING FACTOR"/>
    <property type="match status" value="1"/>
</dbReference>
<keyword evidence="1" id="KW-0547">Nucleotide-binding</keyword>
<accession>X1A0M7</accession>
<proteinExistence type="predicted"/>
<dbReference type="InterPro" id="IPR041471">
    <property type="entry name" value="UvrB_inter"/>
</dbReference>
<dbReference type="Pfam" id="PF17757">
    <property type="entry name" value="UvrB_inter"/>
    <property type="match status" value="2"/>
</dbReference>
<dbReference type="GO" id="GO:0016887">
    <property type="term" value="F:ATP hydrolysis activity"/>
    <property type="evidence" value="ECO:0007669"/>
    <property type="project" value="InterPro"/>
</dbReference>
<dbReference type="SUPFAM" id="SSF52540">
    <property type="entry name" value="P-loop containing nucleoside triphosphate hydrolases"/>
    <property type="match status" value="2"/>
</dbReference>
<dbReference type="AlphaFoldDB" id="X1A0M7"/>
<dbReference type="GO" id="GO:0006289">
    <property type="term" value="P:nucleotide-excision repair"/>
    <property type="evidence" value="ECO:0007669"/>
    <property type="project" value="InterPro"/>
</dbReference>
<evidence type="ECO:0000313" key="4">
    <source>
        <dbReference type="EMBL" id="GAG53841.1"/>
    </source>
</evidence>
<feature type="domain" description="UvrB interaction" evidence="3">
    <location>
        <begin position="204"/>
        <end position="244"/>
    </location>
</feature>
<dbReference type="PANTHER" id="PTHR24029">
    <property type="entry name" value="UVRABC SYSTEM PROTEIN B"/>
    <property type="match status" value="1"/>
</dbReference>
<feature type="non-terminal residue" evidence="4">
    <location>
        <position position="412"/>
    </location>
</feature>
<keyword evidence="2" id="KW-0067">ATP-binding</keyword>
<dbReference type="GO" id="GO:0003677">
    <property type="term" value="F:DNA binding"/>
    <property type="evidence" value="ECO:0007669"/>
    <property type="project" value="InterPro"/>
</dbReference>
<feature type="non-terminal residue" evidence="4">
    <location>
        <position position="1"/>
    </location>
</feature>
<dbReference type="GO" id="GO:0005524">
    <property type="term" value="F:ATP binding"/>
    <property type="evidence" value="ECO:0007669"/>
    <property type="project" value="UniProtKB-KW"/>
</dbReference>
<feature type="domain" description="UvrB interaction" evidence="3">
    <location>
        <begin position="135"/>
        <end position="178"/>
    </location>
</feature>
<evidence type="ECO:0000259" key="3">
    <source>
        <dbReference type="Pfam" id="PF17757"/>
    </source>
</evidence>
<dbReference type="GO" id="GO:0009380">
    <property type="term" value="C:excinuclease repair complex"/>
    <property type="evidence" value="ECO:0007669"/>
    <property type="project" value="InterPro"/>
</dbReference>
<dbReference type="Gene3D" id="3.40.50.11180">
    <property type="match status" value="1"/>
</dbReference>
<dbReference type="Gene3D" id="3.30.2060.10">
    <property type="entry name" value="Penicillin-binding protein 1b domain"/>
    <property type="match status" value="1"/>
</dbReference>
<evidence type="ECO:0000256" key="1">
    <source>
        <dbReference type="ARBA" id="ARBA00022741"/>
    </source>
</evidence>
<reference evidence="4" key="1">
    <citation type="journal article" date="2014" name="Front. Microbiol.">
        <title>High frequency of phylogenetically diverse reductive dehalogenase-homologous genes in deep subseafloor sedimentary metagenomes.</title>
        <authorList>
            <person name="Kawai M."/>
            <person name="Futagami T."/>
            <person name="Toyoda A."/>
            <person name="Takaki Y."/>
            <person name="Nishi S."/>
            <person name="Hori S."/>
            <person name="Arai W."/>
            <person name="Tsubouchi T."/>
            <person name="Morono Y."/>
            <person name="Uchiyama I."/>
            <person name="Ito T."/>
            <person name="Fujiyama A."/>
            <person name="Inagaki F."/>
            <person name="Takami H."/>
        </authorList>
    </citation>
    <scope>NUCLEOTIDE SEQUENCE</scope>
    <source>
        <strain evidence="4">Expedition CK06-06</strain>
    </source>
</reference>
<dbReference type="InterPro" id="IPR027417">
    <property type="entry name" value="P-loop_NTPase"/>
</dbReference>
<sequence length="412" mass="46229">QAVKVEGTWGSFARLLAAYISDKLKKPILYICPHIDDADKTADDLHTFGAERIEPLPAWEGEEDLADATDEIRAERLRVVLKLLSQRDSRFRGNDIKKYGMTDRGRDKFIIPASIQALCQPIPKPQAVQESSLCLQINKTIPPEKIVAWLVDNGFERVERIDLPGQFARRGGIIDIYAPLALKTQDSRPKTQGWSLESGVGGLESEAEAVRVEFFGDTIESIRQIDLDTQRSCQQIESIGIVSAVYGADEGQSELFVNILPEDTVIILEEPADIEEVARVFLERLENTTRLYSWTDIYAAIERFTQLHLCRFATSGAGDFLKADIKSVQQFQHKAASLWEGSKDALLQLAGRAKQGEMVCLYCESPAEIKRVTEILKQSYQKLPANFKLLLGFIHQGFIVNSLNTIIISHHE</sequence>
<organism evidence="4">
    <name type="scientific">marine sediment metagenome</name>
    <dbReference type="NCBI Taxonomy" id="412755"/>
    <lineage>
        <taxon>unclassified sequences</taxon>
        <taxon>metagenomes</taxon>
        <taxon>ecological metagenomes</taxon>
    </lineage>
</organism>